<comment type="caution">
    <text evidence="1">The sequence shown here is derived from an EMBL/GenBank/DDBJ whole genome shotgun (WGS) entry which is preliminary data.</text>
</comment>
<proteinExistence type="predicted"/>
<name>X1G6D5_9ZZZZ</name>
<sequence>RKVRGDVEKAKRNGTTFAAADANKNNKAIFGYGIEDLTLPATPQAQALDGSYAGFSPKPAVEIVIVAMKPLETKTYVDQALKNGKGVTFLDEGRIPHKENLAVIREGRKKLDTADQGWGFKAVSRGNQGRFPANLLCGSGIDVNLEALIEAKNKL</sequence>
<accession>X1G6D5</accession>
<gene>
    <name evidence="1" type="ORF">S03H2_11191</name>
</gene>
<reference evidence="1" key="1">
    <citation type="journal article" date="2014" name="Front. Microbiol.">
        <title>High frequency of phylogenetically diverse reductive dehalogenase-homologous genes in deep subseafloor sedimentary metagenomes.</title>
        <authorList>
            <person name="Kawai M."/>
            <person name="Futagami T."/>
            <person name="Toyoda A."/>
            <person name="Takaki Y."/>
            <person name="Nishi S."/>
            <person name="Hori S."/>
            <person name="Arai W."/>
            <person name="Tsubouchi T."/>
            <person name="Morono Y."/>
            <person name="Uchiyama I."/>
            <person name="Ito T."/>
            <person name="Fujiyama A."/>
            <person name="Inagaki F."/>
            <person name="Takami H."/>
        </authorList>
    </citation>
    <scope>NUCLEOTIDE SEQUENCE</scope>
    <source>
        <strain evidence="1">Expedition CK06-06</strain>
    </source>
</reference>
<evidence type="ECO:0000313" key="1">
    <source>
        <dbReference type="EMBL" id="GAH40420.1"/>
    </source>
</evidence>
<dbReference type="AlphaFoldDB" id="X1G6D5"/>
<dbReference type="EMBL" id="BARU01005720">
    <property type="protein sequence ID" value="GAH40420.1"/>
    <property type="molecule type" value="Genomic_DNA"/>
</dbReference>
<protein>
    <submittedName>
        <fullName evidence="1">Uncharacterized protein</fullName>
    </submittedName>
</protein>
<organism evidence="1">
    <name type="scientific">marine sediment metagenome</name>
    <dbReference type="NCBI Taxonomy" id="412755"/>
    <lineage>
        <taxon>unclassified sequences</taxon>
        <taxon>metagenomes</taxon>
        <taxon>ecological metagenomes</taxon>
    </lineage>
</organism>
<feature type="non-terminal residue" evidence="1">
    <location>
        <position position="1"/>
    </location>
</feature>